<evidence type="ECO:0000256" key="21">
    <source>
        <dbReference type="PIRNR" id="PIRNR001563"/>
    </source>
</evidence>
<evidence type="ECO:0000256" key="15">
    <source>
        <dbReference type="ARBA" id="ARBA00030592"/>
    </source>
</evidence>
<dbReference type="EC" id="6.3.2.17" evidence="6"/>
<dbReference type="EC" id="6.3.2.12" evidence="5"/>
<organism evidence="24 25">
    <name type="scientific">Sphaerochaeta pleomorpha (strain ATCC BAA-1885 / DSM 22778 / Grapes)</name>
    <dbReference type="NCBI Taxonomy" id="158190"/>
    <lineage>
        <taxon>Bacteria</taxon>
        <taxon>Pseudomonadati</taxon>
        <taxon>Spirochaetota</taxon>
        <taxon>Spirochaetia</taxon>
        <taxon>Spirochaetales</taxon>
        <taxon>Sphaerochaetaceae</taxon>
        <taxon>Sphaerochaeta</taxon>
    </lineage>
</organism>
<evidence type="ECO:0000259" key="23">
    <source>
        <dbReference type="Pfam" id="PF08245"/>
    </source>
</evidence>
<sequence length="453" mass="50641">MQFTHFDDIVSHMETFTNLEKQTTHYTTRTYRLDRMHAILKYIGHPELDYKKIHIAGSKGKGSTASFLASALHALGYKTGLYLSPHLVDYRERFTLGGTFFDDEMLIQAGNELFSRLEGFTFSDEWGETTPTTFELYTAYAFLLFSLAKCQWAVIETGLGGRLDATNTIIPEASVLCPIELEHTKILGNTIGAIAFEKSKIIKKGVPSFVGFETKEAYDVFKKEAREQGSPIRFLSQELESYSYKTTKEGEKVSYVWKDGSSEHLSLKMLGQVQAQNCALALLVLKTLGLTNEHTLEALEQNSLPGRFQKIGTEPDVFLDGAHTIHSLQGLFESFSQLYGKGNTLIYGALEDKDHRGMCSLVLQYFDHIIVSKPGSYKKSDISLIAETFKSLAKENHQDIGLFLVEDNQEALSLALETTPGEKAILVCGSFYLAGGIKIAYDKLRRNNVPKLA</sequence>
<keyword evidence="9" id="KW-0479">Metal-binding</keyword>
<evidence type="ECO:0000256" key="13">
    <source>
        <dbReference type="ARBA" id="ARBA00022909"/>
    </source>
</evidence>
<dbReference type="PANTHER" id="PTHR11136:SF0">
    <property type="entry name" value="DIHYDROFOLATE SYNTHETASE-RELATED"/>
    <property type="match status" value="1"/>
</dbReference>
<proteinExistence type="inferred from homology"/>
<dbReference type="eggNOG" id="COG0285">
    <property type="taxonomic scope" value="Bacteria"/>
</dbReference>
<comment type="pathway">
    <text evidence="3">Cofactor biosynthesis; tetrahydrofolylpolyglutamate biosynthesis.</text>
</comment>
<dbReference type="AlphaFoldDB" id="G8QR47"/>
<evidence type="ECO:0000256" key="14">
    <source>
        <dbReference type="ARBA" id="ARBA00030048"/>
    </source>
</evidence>
<dbReference type="InterPro" id="IPR004101">
    <property type="entry name" value="Mur_ligase_C"/>
</dbReference>
<evidence type="ECO:0000313" key="24">
    <source>
        <dbReference type="EMBL" id="AEV30982.1"/>
    </source>
</evidence>
<evidence type="ECO:0000256" key="5">
    <source>
        <dbReference type="ARBA" id="ARBA00013023"/>
    </source>
</evidence>
<accession>G8QR47</accession>
<dbReference type="STRING" id="158190.SpiGrapes_3238"/>
<dbReference type="HOGENOM" id="CLU_015869_1_2_12"/>
<evidence type="ECO:0000256" key="4">
    <source>
        <dbReference type="ARBA" id="ARBA00008276"/>
    </source>
</evidence>
<evidence type="ECO:0000256" key="9">
    <source>
        <dbReference type="ARBA" id="ARBA00022723"/>
    </source>
</evidence>
<evidence type="ECO:0000256" key="17">
    <source>
        <dbReference type="ARBA" id="ARBA00047493"/>
    </source>
</evidence>
<evidence type="ECO:0000256" key="16">
    <source>
        <dbReference type="ARBA" id="ARBA00032510"/>
    </source>
</evidence>
<gene>
    <name evidence="24" type="ordered locus">SpiGrapes_3238</name>
</gene>
<evidence type="ECO:0000256" key="3">
    <source>
        <dbReference type="ARBA" id="ARBA00005150"/>
    </source>
</evidence>
<feature type="domain" description="Mur ligase central" evidence="23">
    <location>
        <begin position="55"/>
        <end position="284"/>
    </location>
</feature>
<dbReference type="Pfam" id="PF02875">
    <property type="entry name" value="Mur_ligase_C"/>
    <property type="match status" value="1"/>
</dbReference>
<reference evidence="24 25" key="1">
    <citation type="submission" date="2011-11" db="EMBL/GenBank/DDBJ databases">
        <title>Complete sequence of Spirochaeta sp. grapes.</title>
        <authorList>
            <consortium name="US DOE Joint Genome Institute"/>
            <person name="Lucas S."/>
            <person name="Han J."/>
            <person name="Lapidus A."/>
            <person name="Cheng J.-F."/>
            <person name="Goodwin L."/>
            <person name="Pitluck S."/>
            <person name="Peters L."/>
            <person name="Ovchinnikova G."/>
            <person name="Munk A.C."/>
            <person name="Detter J.C."/>
            <person name="Han C."/>
            <person name="Tapia R."/>
            <person name="Land M."/>
            <person name="Hauser L."/>
            <person name="Kyrpides N."/>
            <person name="Ivanova N."/>
            <person name="Pagani I."/>
            <person name="Ritalahtilisa K."/>
            <person name="Loeffler F."/>
            <person name="Woyke T."/>
        </authorList>
    </citation>
    <scope>NUCLEOTIDE SEQUENCE [LARGE SCALE GENOMIC DNA]</scope>
    <source>
        <strain evidence="25">ATCC BAA-1885 / DSM 22778 / Grapes</strain>
    </source>
</reference>
<name>G8QR47_SPHPG</name>
<keyword evidence="8 21" id="KW-0436">Ligase</keyword>
<evidence type="ECO:0000256" key="1">
    <source>
        <dbReference type="ARBA" id="ARBA00002714"/>
    </source>
</evidence>
<dbReference type="GO" id="GO:0046872">
    <property type="term" value="F:metal ion binding"/>
    <property type="evidence" value="ECO:0007669"/>
    <property type="project" value="UniProtKB-KW"/>
</dbReference>
<evidence type="ECO:0000256" key="12">
    <source>
        <dbReference type="ARBA" id="ARBA00022842"/>
    </source>
</evidence>
<evidence type="ECO:0000256" key="18">
    <source>
        <dbReference type="ARBA" id="ARBA00047808"/>
    </source>
</evidence>
<comment type="catalytic activity">
    <reaction evidence="17">
        <text>(6S)-5,6,7,8-tetrahydrofolyl-(gamma-L-Glu)(n) + L-glutamate + ATP = (6S)-5,6,7,8-tetrahydrofolyl-(gamma-L-Glu)(n+1) + ADP + phosphate + H(+)</text>
        <dbReference type="Rhea" id="RHEA:10580"/>
        <dbReference type="Rhea" id="RHEA-COMP:14738"/>
        <dbReference type="Rhea" id="RHEA-COMP:14740"/>
        <dbReference type="ChEBI" id="CHEBI:15378"/>
        <dbReference type="ChEBI" id="CHEBI:29985"/>
        <dbReference type="ChEBI" id="CHEBI:30616"/>
        <dbReference type="ChEBI" id="CHEBI:43474"/>
        <dbReference type="ChEBI" id="CHEBI:141005"/>
        <dbReference type="ChEBI" id="CHEBI:456216"/>
        <dbReference type="EC" id="6.3.2.17"/>
    </reaction>
</comment>
<dbReference type="KEGG" id="sgp:SpiGrapes_3238"/>
<evidence type="ECO:0000256" key="7">
    <source>
        <dbReference type="ARBA" id="ARBA00019357"/>
    </source>
</evidence>
<dbReference type="InterPro" id="IPR036615">
    <property type="entry name" value="Mur_ligase_C_dom_sf"/>
</dbReference>
<dbReference type="SUPFAM" id="SSF53244">
    <property type="entry name" value="MurD-like peptide ligases, peptide-binding domain"/>
    <property type="match status" value="1"/>
</dbReference>
<feature type="domain" description="Mur ligase C-terminal" evidence="22">
    <location>
        <begin position="306"/>
        <end position="431"/>
    </location>
</feature>
<evidence type="ECO:0000256" key="6">
    <source>
        <dbReference type="ARBA" id="ARBA00013025"/>
    </source>
</evidence>
<dbReference type="Proteomes" id="UP000005632">
    <property type="component" value="Chromosome"/>
</dbReference>
<keyword evidence="12" id="KW-0460">Magnesium</keyword>
<comment type="catalytic activity">
    <reaction evidence="20">
        <text>7,8-dihydropteroate + L-glutamate + ATP = 7,8-dihydrofolate + ADP + phosphate + H(+)</text>
        <dbReference type="Rhea" id="RHEA:23584"/>
        <dbReference type="ChEBI" id="CHEBI:15378"/>
        <dbReference type="ChEBI" id="CHEBI:17839"/>
        <dbReference type="ChEBI" id="CHEBI:29985"/>
        <dbReference type="ChEBI" id="CHEBI:30616"/>
        <dbReference type="ChEBI" id="CHEBI:43474"/>
        <dbReference type="ChEBI" id="CHEBI:57451"/>
        <dbReference type="ChEBI" id="CHEBI:456216"/>
        <dbReference type="EC" id="6.3.2.12"/>
    </reaction>
</comment>
<dbReference type="GO" id="GO:0046656">
    <property type="term" value="P:folic acid biosynthetic process"/>
    <property type="evidence" value="ECO:0007669"/>
    <property type="project" value="UniProtKB-KW"/>
</dbReference>
<dbReference type="InterPro" id="IPR013221">
    <property type="entry name" value="Mur_ligase_cen"/>
</dbReference>
<comment type="catalytic activity">
    <reaction evidence="19">
        <text>(6R)-5,10-methylenetetrahydrofolyl-(gamma-L-Glu)(n) + L-glutamate + ATP = (6R)-5,10-methylenetetrahydrofolyl-(gamma-L-Glu)(n+1) + ADP + phosphate + H(+)</text>
        <dbReference type="Rhea" id="RHEA:51912"/>
        <dbReference type="Rhea" id="RHEA-COMP:13257"/>
        <dbReference type="Rhea" id="RHEA-COMP:13258"/>
        <dbReference type="ChEBI" id="CHEBI:15378"/>
        <dbReference type="ChEBI" id="CHEBI:29985"/>
        <dbReference type="ChEBI" id="CHEBI:30616"/>
        <dbReference type="ChEBI" id="CHEBI:43474"/>
        <dbReference type="ChEBI" id="CHEBI:136572"/>
        <dbReference type="ChEBI" id="CHEBI:456216"/>
        <dbReference type="EC" id="6.3.2.17"/>
    </reaction>
</comment>
<dbReference type="PANTHER" id="PTHR11136">
    <property type="entry name" value="FOLYLPOLYGLUTAMATE SYNTHASE-RELATED"/>
    <property type="match status" value="1"/>
</dbReference>
<dbReference type="PIRSF" id="PIRSF001563">
    <property type="entry name" value="Folylpolyglu_synth"/>
    <property type="match status" value="1"/>
</dbReference>
<comment type="similarity">
    <text evidence="4 21">Belongs to the folylpolyglutamate synthase family.</text>
</comment>
<evidence type="ECO:0000256" key="11">
    <source>
        <dbReference type="ARBA" id="ARBA00022840"/>
    </source>
</evidence>
<evidence type="ECO:0000256" key="8">
    <source>
        <dbReference type="ARBA" id="ARBA00022598"/>
    </source>
</evidence>
<dbReference type="EMBL" id="CP003155">
    <property type="protein sequence ID" value="AEV30982.1"/>
    <property type="molecule type" value="Genomic_DNA"/>
</dbReference>
<comment type="pathway">
    <text evidence="2">Cofactor biosynthesis; tetrahydrofolate biosynthesis; 7,8-dihydrofolate from 2-amino-4-hydroxy-6-hydroxymethyl-7,8-dihydropteridine diphosphate and 4-aminobenzoate: step 2/2.</text>
</comment>
<evidence type="ECO:0000256" key="10">
    <source>
        <dbReference type="ARBA" id="ARBA00022741"/>
    </source>
</evidence>
<evidence type="ECO:0000256" key="2">
    <source>
        <dbReference type="ARBA" id="ARBA00004799"/>
    </source>
</evidence>
<dbReference type="InterPro" id="IPR036565">
    <property type="entry name" value="Mur-like_cat_sf"/>
</dbReference>
<comment type="catalytic activity">
    <reaction evidence="18">
        <text>10-formyltetrahydrofolyl-(gamma-L-Glu)(n) + L-glutamate + ATP = 10-formyltetrahydrofolyl-(gamma-L-Glu)(n+1) + ADP + phosphate + H(+)</text>
        <dbReference type="Rhea" id="RHEA:51904"/>
        <dbReference type="Rhea" id="RHEA-COMP:13088"/>
        <dbReference type="Rhea" id="RHEA-COMP:14300"/>
        <dbReference type="ChEBI" id="CHEBI:15378"/>
        <dbReference type="ChEBI" id="CHEBI:29985"/>
        <dbReference type="ChEBI" id="CHEBI:30616"/>
        <dbReference type="ChEBI" id="CHEBI:43474"/>
        <dbReference type="ChEBI" id="CHEBI:134413"/>
        <dbReference type="ChEBI" id="CHEBI:456216"/>
        <dbReference type="EC" id="6.3.2.17"/>
    </reaction>
</comment>
<dbReference type="Pfam" id="PF08245">
    <property type="entry name" value="Mur_ligase_M"/>
    <property type="match status" value="1"/>
</dbReference>
<dbReference type="GO" id="GO:0005737">
    <property type="term" value="C:cytoplasm"/>
    <property type="evidence" value="ECO:0007669"/>
    <property type="project" value="TreeGrafter"/>
</dbReference>
<keyword evidence="10 21" id="KW-0547">Nucleotide-binding</keyword>
<evidence type="ECO:0000256" key="19">
    <source>
        <dbReference type="ARBA" id="ARBA00049035"/>
    </source>
</evidence>
<keyword evidence="25" id="KW-1185">Reference proteome</keyword>
<keyword evidence="11 21" id="KW-0067">ATP-binding</keyword>
<comment type="function">
    <text evidence="1">Functions in two distinct reactions of the de novo folate biosynthetic pathway. Catalyzes the addition of a glutamate residue to dihydropteroate (7,8-dihydropteroate or H2Pte) to form dihydrofolate (7,8-dihydrofolate monoglutamate or H2Pte-Glu). Also catalyzes successive additions of L-glutamate to tetrahydrofolate or 10-formyltetrahydrofolate or 5,10-methylenetetrahydrofolate, leading to folylpolyglutamate derivatives.</text>
</comment>
<dbReference type="Gene3D" id="3.90.190.20">
    <property type="entry name" value="Mur ligase, C-terminal domain"/>
    <property type="match status" value="1"/>
</dbReference>
<evidence type="ECO:0000256" key="20">
    <source>
        <dbReference type="ARBA" id="ARBA00049161"/>
    </source>
</evidence>
<dbReference type="InterPro" id="IPR001645">
    <property type="entry name" value="Folylpolyglutamate_synth"/>
</dbReference>
<keyword evidence="13" id="KW-0289">Folate biosynthesis</keyword>
<dbReference type="GO" id="GO:0004326">
    <property type="term" value="F:tetrahydrofolylpolyglutamate synthase activity"/>
    <property type="evidence" value="ECO:0007669"/>
    <property type="project" value="UniProtKB-EC"/>
</dbReference>
<evidence type="ECO:0000259" key="22">
    <source>
        <dbReference type="Pfam" id="PF02875"/>
    </source>
</evidence>
<dbReference type="GO" id="GO:0005524">
    <property type="term" value="F:ATP binding"/>
    <property type="evidence" value="ECO:0007669"/>
    <property type="project" value="UniProtKB-KW"/>
</dbReference>
<dbReference type="SUPFAM" id="SSF53623">
    <property type="entry name" value="MurD-like peptide ligases, catalytic domain"/>
    <property type="match status" value="1"/>
</dbReference>
<dbReference type="OrthoDB" id="9809356at2"/>
<dbReference type="NCBIfam" id="TIGR01499">
    <property type="entry name" value="folC"/>
    <property type="match status" value="1"/>
</dbReference>
<evidence type="ECO:0000313" key="25">
    <source>
        <dbReference type="Proteomes" id="UP000005632"/>
    </source>
</evidence>
<dbReference type="GO" id="GO:0008841">
    <property type="term" value="F:dihydrofolate synthase activity"/>
    <property type="evidence" value="ECO:0007669"/>
    <property type="project" value="UniProtKB-EC"/>
</dbReference>
<protein>
    <recommendedName>
        <fullName evidence="7">Dihydrofolate synthase/folylpolyglutamate synthase</fullName>
        <ecNumber evidence="5">6.3.2.12</ecNumber>
        <ecNumber evidence="6">6.3.2.17</ecNumber>
    </recommendedName>
    <alternativeName>
        <fullName evidence="16">Folylpoly-gamma-glutamate synthetase-dihydrofolate synthetase</fullName>
    </alternativeName>
    <alternativeName>
        <fullName evidence="14">Folylpolyglutamate synthetase</fullName>
    </alternativeName>
    <alternativeName>
        <fullName evidence="15">Tetrahydrofolylpolyglutamate synthase</fullName>
    </alternativeName>
</protein>
<dbReference type="Gene3D" id="3.40.1190.10">
    <property type="entry name" value="Mur-like, catalytic domain"/>
    <property type="match status" value="1"/>
</dbReference>